<gene>
    <name evidence="1" type="ORF">ILYODFUR_025501</name>
</gene>
<evidence type="ECO:0008006" key="3">
    <source>
        <dbReference type="Google" id="ProtNLM"/>
    </source>
</evidence>
<organism evidence="1 2">
    <name type="scientific">Ilyodon furcidens</name>
    <name type="common">goldbreast splitfin</name>
    <dbReference type="NCBI Taxonomy" id="33524"/>
    <lineage>
        <taxon>Eukaryota</taxon>
        <taxon>Metazoa</taxon>
        <taxon>Chordata</taxon>
        <taxon>Craniata</taxon>
        <taxon>Vertebrata</taxon>
        <taxon>Euteleostomi</taxon>
        <taxon>Actinopterygii</taxon>
        <taxon>Neopterygii</taxon>
        <taxon>Teleostei</taxon>
        <taxon>Neoteleostei</taxon>
        <taxon>Acanthomorphata</taxon>
        <taxon>Ovalentaria</taxon>
        <taxon>Atherinomorphae</taxon>
        <taxon>Cyprinodontiformes</taxon>
        <taxon>Goodeidae</taxon>
        <taxon>Ilyodon</taxon>
    </lineage>
</organism>
<dbReference type="Proteomes" id="UP001482620">
    <property type="component" value="Unassembled WGS sequence"/>
</dbReference>
<evidence type="ECO:0000313" key="2">
    <source>
        <dbReference type="Proteomes" id="UP001482620"/>
    </source>
</evidence>
<sequence length="75" mass="8296">MPLLPSLFYSRFLSWSPLLPAGGYCISLLTSKSCFLPLPDPSSTILSFFSVPTSLNAQPDALSERYMFAVKETVF</sequence>
<proteinExistence type="predicted"/>
<protein>
    <recommendedName>
        <fullName evidence="3">Secreted protein</fullName>
    </recommendedName>
</protein>
<comment type="caution">
    <text evidence="1">The sequence shown here is derived from an EMBL/GenBank/DDBJ whole genome shotgun (WGS) entry which is preliminary data.</text>
</comment>
<accession>A0ABV0TBD8</accession>
<evidence type="ECO:0000313" key="1">
    <source>
        <dbReference type="EMBL" id="MEQ2230071.1"/>
    </source>
</evidence>
<dbReference type="EMBL" id="JAHRIQ010026294">
    <property type="protein sequence ID" value="MEQ2230071.1"/>
    <property type="molecule type" value="Genomic_DNA"/>
</dbReference>
<reference evidence="1 2" key="1">
    <citation type="submission" date="2021-06" db="EMBL/GenBank/DDBJ databases">
        <authorList>
            <person name="Palmer J.M."/>
        </authorList>
    </citation>
    <scope>NUCLEOTIDE SEQUENCE [LARGE SCALE GENOMIC DNA]</scope>
    <source>
        <strain evidence="2">if_2019</strain>
        <tissue evidence="1">Muscle</tissue>
    </source>
</reference>
<name>A0ABV0TBD8_9TELE</name>
<keyword evidence="2" id="KW-1185">Reference proteome</keyword>